<reference evidence="2" key="1">
    <citation type="submission" date="2016-06" db="EMBL/GenBank/DDBJ databases">
        <title>Parallel loss of symbiosis genes in relatives of nitrogen-fixing non-legume Parasponia.</title>
        <authorList>
            <person name="Van Velzen R."/>
            <person name="Holmer R."/>
            <person name="Bu F."/>
            <person name="Rutten L."/>
            <person name="Van Zeijl A."/>
            <person name="Liu W."/>
            <person name="Santuari L."/>
            <person name="Cao Q."/>
            <person name="Sharma T."/>
            <person name="Shen D."/>
            <person name="Roswanjaya Y."/>
            <person name="Wardhani T."/>
            <person name="Kalhor M.S."/>
            <person name="Jansen J."/>
            <person name="Van den Hoogen J."/>
            <person name="Gungor B."/>
            <person name="Hartog M."/>
            <person name="Hontelez J."/>
            <person name="Verver J."/>
            <person name="Yang W.-C."/>
            <person name="Schijlen E."/>
            <person name="Repin R."/>
            <person name="Schilthuizen M."/>
            <person name="Schranz E."/>
            <person name="Heidstra R."/>
            <person name="Miyata K."/>
            <person name="Fedorova E."/>
            <person name="Kohlen W."/>
            <person name="Bisseling T."/>
            <person name="Smit S."/>
            <person name="Geurts R."/>
        </authorList>
    </citation>
    <scope>NUCLEOTIDE SEQUENCE [LARGE SCALE GENOMIC DNA]</scope>
    <source>
        <strain evidence="2">cv. WU1-14</strain>
    </source>
</reference>
<comment type="caution">
    <text evidence="1">The sequence shown here is derived from an EMBL/GenBank/DDBJ whole genome shotgun (WGS) entry which is preliminary data.</text>
</comment>
<dbReference type="Proteomes" id="UP000237105">
    <property type="component" value="Unassembled WGS sequence"/>
</dbReference>
<protein>
    <submittedName>
        <fullName evidence="1">Uncharacterized protein</fullName>
    </submittedName>
</protein>
<dbReference type="EMBL" id="JXTB01000082">
    <property type="protein sequence ID" value="PON66149.1"/>
    <property type="molecule type" value="Genomic_DNA"/>
</dbReference>
<evidence type="ECO:0000313" key="2">
    <source>
        <dbReference type="Proteomes" id="UP000237105"/>
    </source>
</evidence>
<dbReference type="AlphaFoldDB" id="A0A2P5CYM7"/>
<gene>
    <name evidence="1" type="ORF">PanWU01x14_112000</name>
</gene>
<keyword evidence="2" id="KW-1185">Reference proteome</keyword>
<proteinExistence type="predicted"/>
<name>A0A2P5CYM7_PARAD</name>
<evidence type="ECO:0000313" key="1">
    <source>
        <dbReference type="EMBL" id="PON66149.1"/>
    </source>
</evidence>
<feature type="non-terminal residue" evidence="1">
    <location>
        <position position="1"/>
    </location>
</feature>
<organism evidence="1 2">
    <name type="scientific">Parasponia andersonii</name>
    <name type="common">Sponia andersonii</name>
    <dbReference type="NCBI Taxonomy" id="3476"/>
    <lineage>
        <taxon>Eukaryota</taxon>
        <taxon>Viridiplantae</taxon>
        <taxon>Streptophyta</taxon>
        <taxon>Embryophyta</taxon>
        <taxon>Tracheophyta</taxon>
        <taxon>Spermatophyta</taxon>
        <taxon>Magnoliopsida</taxon>
        <taxon>eudicotyledons</taxon>
        <taxon>Gunneridae</taxon>
        <taxon>Pentapetalae</taxon>
        <taxon>rosids</taxon>
        <taxon>fabids</taxon>
        <taxon>Rosales</taxon>
        <taxon>Cannabaceae</taxon>
        <taxon>Parasponia</taxon>
    </lineage>
</organism>
<accession>A0A2P5CYM7</accession>
<sequence>SSSSESPHVTWRSKELTSSVDVTCQCTKNL</sequence>